<name>A0A1G2FHQ5_9BACT</name>
<dbReference type="CDD" id="cd24100">
    <property type="entry name" value="ASKHA_NBD_MJ1051-like_N"/>
    <property type="match status" value="1"/>
</dbReference>
<proteinExistence type="inferred from homology"/>
<evidence type="ECO:0008006" key="6">
    <source>
        <dbReference type="Google" id="ProtNLM"/>
    </source>
</evidence>
<dbReference type="GO" id="GO:0003824">
    <property type="term" value="F:catalytic activity"/>
    <property type="evidence" value="ECO:0007669"/>
    <property type="project" value="InterPro"/>
</dbReference>
<evidence type="ECO:0000313" key="4">
    <source>
        <dbReference type="EMBL" id="OGZ37108.1"/>
    </source>
</evidence>
<dbReference type="EMBL" id="MHNB01000015">
    <property type="protein sequence ID" value="OGZ37108.1"/>
    <property type="molecule type" value="Genomic_DNA"/>
</dbReference>
<dbReference type="InterPro" id="IPR051338">
    <property type="entry name" value="NodU/CmcH_Carbamoyltrnsfr"/>
</dbReference>
<organism evidence="4 5">
    <name type="scientific">Candidatus Portnoybacteria bacterium RIFCSPHIGHO2_12_FULL_38_9</name>
    <dbReference type="NCBI Taxonomy" id="1801997"/>
    <lineage>
        <taxon>Bacteria</taxon>
        <taxon>Candidatus Portnoyibacteriota</taxon>
    </lineage>
</organism>
<sequence>MKILGISSGHDAGAAIIEDNQVLAAINEERLNREKLYWGSPLLSISECLRIANLSLKDIDEVVFANLTNGAGIQREFRSGRLTFKKRLFDASSYTGLLDKKIIKKIYLFLLGGLRSERETFKLIRENGFNSSCRYLEHHLAHAASAYYTSPFNLDDKVLVVTTDGSGDGIGAAIFTINQNGFLKRRNETSFYHSPGAFYSNITYNLGFKPLNQESKITGLAAYGQPEKTLDIFRKYLKADLKKLEYRSKLGCFGRPAAKKLHLLCQGQKREDIAAGLQKRIEEVCAALIQAALQKYQCNKVCLAGGLFANVRLNQAILELPNVEDIYIHPHMGDGGLAVGAALALWAETCQRKNQPVFPQKLSHVYLGPSFTDEEIEIVLKNSAFDYHYSENIELAIAELLASGKVVARFNGKMEYGPRALGNRSILYQANDPTVNDWLNKRLRRSDFMPFAPIILFEEAANYFENFDPAHSFASEFMTITYRTTEKCQKQAPAVVHVDGTARPQAIKEEVNPSMYKIIKEYQKITGLPIMINTSFNIHEEPIVCTPKDALRAFQIGHLDVLVIGDYFIRGRPSL</sequence>
<reference evidence="4 5" key="1">
    <citation type="journal article" date="2016" name="Nat. Commun.">
        <title>Thousands of microbial genomes shed light on interconnected biogeochemical processes in an aquifer system.</title>
        <authorList>
            <person name="Anantharaman K."/>
            <person name="Brown C.T."/>
            <person name="Hug L.A."/>
            <person name="Sharon I."/>
            <person name="Castelle C.J."/>
            <person name="Probst A.J."/>
            <person name="Thomas B.C."/>
            <person name="Singh A."/>
            <person name="Wilkins M.J."/>
            <person name="Karaoz U."/>
            <person name="Brodie E.L."/>
            <person name="Williams K.H."/>
            <person name="Hubbard S.S."/>
            <person name="Banfield J.F."/>
        </authorList>
    </citation>
    <scope>NUCLEOTIDE SEQUENCE [LARGE SCALE GENOMIC DNA]</scope>
</reference>
<accession>A0A1G2FHQ5</accession>
<dbReference type="PANTHER" id="PTHR34847">
    <property type="entry name" value="NODULATION PROTEIN U"/>
    <property type="match status" value="1"/>
</dbReference>
<dbReference type="InterPro" id="IPR031730">
    <property type="entry name" value="Carbam_trans_C"/>
</dbReference>
<dbReference type="STRING" id="1801997.A3J64_01175"/>
<dbReference type="Pfam" id="PF16861">
    <property type="entry name" value="Carbam_trans_C"/>
    <property type="match status" value="1"/>
</dbReference>
<dbReference type="InterPro" id="IPR043129">
    <property type="entry name" value="ATPase_NBD"/>
</dbReference>
<evidence type="ECO:0000313" key="5">
    <source>
        <dbReference type="Proteomes" id="UP000177061"/>
    </source>
</evidence>
<feature type="domain" description="Carbamoyltransferase" evidence="2">
    <location>
        <begin position="2"/>
        <end position="343"/>
    </location>
</feature>
<comment type="similarity">
    <text evidence="1">Belongs to the NodU/CmcH family.</text>
</comment>
<gene>
    <name evidence="4" type="ORF">A3J64_01175</name>
</gene>
<dbReference type="PANTHER" id="PTHR34847:SF1">
    <property type="entry name" value="NODULATION PROTEIN U"/>
    <property type="match status" value="1"/>
</dbReference>
<dbReference type="Proteomes" id="UP000177061">
    <property type="component" value="Unassembled WGS sequence"/>
</dbReference>
<comment type="caution">
    <text evidence="4">The sequence shown here is derived from an EMBL/GenBank/DDBJ whole genome shotgun (WGS) entry which is preliminary data.</text>
</comment>
<evidence type="ECO:0000259" key="3">
    <source>
        <dbReference type="Pfam" id="PF16861"/>
    </source>
</evidence>
<feature type="domain" description="Carbamoyltransferase C-terminal" evidence="3">
    <location>
        <begin position="398"/>
        <end position="570"/>
    </location>
</feature>
<evidence type="ECO:0000256" key="1">
    <source>
        <dbReference type="ARBA" id="ARBA00006129"/>
    </source>
</evidence>
<dbReference type="Gene3D" id="3.30.420.40">
    <property type="match status" value="2"/>
</dbReference>
<dbReference type="Pfam" id="PF02543">
    <property type="entry name" value="Carbam_trans_N"/>
    <property type="match status" value="1"/>
</dbReference>
<dbReference type="SUPFAM" id="SSF53067">
    <property type="entry name" value="Actin-like ATPase domain"/>
    <property type="match status" value="1"/>
</dbReference>
<dbReference type="InterPro" id="IPR038152">
    <property type="entry name" value="Carbam_trans_C_sf"/>
</dbReference>
<dbReference type="Gene3D" id="3.90.870.20">
    <property type="entry name" value="Carbamoyltransferase, C-terminal domain"/>
    <property type="match status" value="1"/>
</dbReference>
<dbReference type="AlphaFoldDB" id="A0A1G2FHQ5"/>
<dbReference type="InterPro" id="IPR003696">
    <property type="entry name" value="Carbtransf_dom"/>
</dbReference>
<protein>
    <recommendedName>
        <fullName evidence="6">Carbamoyl transferase</fullName>
    </recommendedName>
</protein>
<evidence type="ECO:0000259" key="2">
    <source>
        <dbReference type="Pfam" id="PF02543"/>
    </source>
</evidence>